<name>A0A3M7EYD9_HORWE</name>
<proteinExistence type="predicted"/>
<dbReference type="AlphaFoldDB" id="A0A3M7EYD9"/>
<sequence length="410" mass="43967">MDLPEPSHQAQNSNPNEFLAHALPSADRLTEHWYNASTGLWQDLWWNSGNFVTTLARLGQVVEGGGRGEADAEAKGWRDALGGFLERGFEAARRGEGAEEGGQGWLRGFFDDGGWWALAWLQVYDLTKDARYLNTAEEIFDDLTTGLNATCGGQWWDEAHTASNTINNALYISVAAHLANRVPTTSSSSSSSSKPPETYRAAARSHLHWLRAQNLLTPNGTYVDGLDLSTCTPTGPVFTYNQGVMIGALVEMSRFPTTTFTFTTTTSSSSSSSSSSAENQSEEEGEGASLLLDQAETLANGTLRSLVDSAGILTETAFAPSFPNLDLVAAQFKGVFVRNLAFLYAVRPQRVEYREFLSRNARSLWEKDSVIGGEDEGLLGAAWQGPVGSVSSAAQGSGLDCLVAAAGVGG</sequence>
<feature type="compositionally biased region" description="Low complexity" evidence="1">
    <location>
        <begin position="263"/>
        <end position="276"/>
    </location>
</feature>
<evidence type="ECO:0008006" key="4">
    <source>
        <dbReference type="Google" id="ProtNLM"/>
    </source>
</evidence>
<evidence type="ECO:0000256" key="1">
    <source>
        <dbReference type="SAM" id="MobiDB-lite"/>
    </source>
</evidence>
<dbReference type="PANTHER" id="PTHR47791:SF1">
    <property type="entry name" value="ENDO MANNANASE, GH76 FAMILY (EUROFUNG)"/>
    <property type="match status" value="1"/>
</dbReference>
<dbReference type="PANTHER" id="PTHR47791">
    <property type="entry name" value="MEIOTICALLY UP-REGULATED GENE 191 PROTEIN"/>
    <property type="match status" value="1"/>
</dbReference>
<reference evidence="2 3" key="1">
    <citation type="journal article" date="2018" name="BMC Genomics">
        <title>Genomic evidence for intraspecific hybridization in a clonal and extremely halotolerant yeast.</title>
        <authorList>
            <person name="Gostincar C."/>
            <person name="Stajich J.E."/>
            <person name="Zupancic J."/>
            <person name="Zalar P."/>
            <person name="Gunde-Cimerman N."/>
        </authorList>
    </citation>
    <scope>NUCLEOTIDE SEQUENCE [LARGE SCALE GENOMIC DNA]</scope>
    <source>
        <strain evidence="2 3">EXF-10513</strain>
    </source>
</reference>
<gene>
    <name evidence="2" type="ORF">D0864_08297</name>
</gene>
<organism evidence="2 3">
    <name type="scientific">Hortaea werneckii</name>
    <name type="common">Black yeast</name>
    <name type="synonym">Cladosporium werneckii</name>
    <dbReference type="NCBI Taxonomy" id="91943"/>
    <lineage>
        <taxon>Eukaryota</taxon>
        <taxon>Fungi</taxon>
        <taxon>Dikarya</taxon>
        <taxon>Ascomycota</taxon>
        <taxon>Pezizomycotina</taxon>
        <taxon>Dothideomycetes</taxon>
        <taxon>Dothideomycetidae</taxon>
        <taxon>Mycosphaerellales</taxon>
        <taxon>Teratosphaeriaceae</taxon>
        <taxon>Hortaea</taxon>
    </lineage>
</organism>
<protein>
    <recommendedName>
        <fullName evidence="4">Glycoside hydrolase family 76 protein</fullName>
    </recommendedName>
</protein>
<dbReference type="InterPro" id="IPR008928">
    <property type="entry name" value="6-hairpin_glycosidase_sf"/>
</dbReference>
<comment type="caution">
    <text evidence="2">The sequence shown here is derived from an EMBL/GenBank/DDBJ whole genome shotgun (WGS) entry which is preliminary data.</text>
</comment>
<feature type="region of interest" description="Disordered" evidence="1">
    <location>
        <begin position="263"/>
        <end position="287"/>
    </location>
</feature>
<dbReference type="InterPro" id="IPR053169">
    <property type="entry name" value="MUG_Protein"/>
</dbReference>
<dbReference type="Gene3D" id="1.50.10.20">
    <property type="match status" value="1"/>
</dbReference>
<evidence type="ECO:0000313" key="2">
    <source>
        <dbReference type="EMBL" id="RMY81467.1"/>
    </source>
</evidence>
<dbReference type="GO" id="GO:0005975">
    <property type="term" value="P:carbohydrate metabolic process"/>
    <property type="evidence" value="ECO:0007669"/>
    <property type="project" value="InterPro"/>
</dbReference>
<dbReference type="EMBL" id="QWIO01000944">
    <property type="protein sequence ID" value="RMY81467.1"/>
    <property type="molecule type" value="Genomic_DNA"/>
</dbReference>
<dbReference type="InterPro" id="IPR005198">
    <property type="entry name" value="Glyco_hydro_76"/>
</dbReference>
<dbReference type="Proteomes" id="UP000269539">
    <property type="component" value="Unassembled WGS sequence"/>
</dbReference>
<dbReference type="Pfam" id="PF03663">
    <property type="entry name" value="Glyco_hydro_76"/>
    <property type="match status" value="1"/>
</dbReference>
<evidence type="ECO:0000313" key="3">
    <source>
        <dbReference type="Proteomes" id="UP000269539"/>
    </source>
</evidence>
<dbReference type="SUPFAM" id="SSF48208">
    <property type="entry name" value="Six-hairpin glycosidases"/>
    <property type="match status" value="1"/>
</dbReference>
<accession>A0A3M7EYD9</accession>